<evidence type="ECO:0000313" key="2">
    <source>
        <dbReference type="Proteomes" id="UP001180724"/>
    </source>
</evidence>
<protein>
    <submittedName>
        <fullName evidence="1">Uncharacterized protein</fullName>
    </submittedName>
</protein>
<reference evidence="1" key="1">
    <citation type="submission" date="2024-05" db="EMBL/GenBank/DDBJ databases">
        <title>30 novel species of actinomycetes from the DSMZ collection.</title>
        <authorList>
            <person name="Nouioui I."/>
        </authorList>
    </citation>
    <scope>NUCLEOTIDE SEQUENCE</scope>
    <source>
        <strain evidence="1">DSM 40712</strain>
    </source>
</reference>
<dbReference type="RefSeq" id="WP_311585100.1">
    <property type="nucleotide sequence ID" value="NZ_JAVRFH010000092.1"/>
</dbReference>
<name>A0ABU3B0Q6_9ACTN</name>
<sequence length="288" mass="30905">MHLTVADAVTVESQQTAVPVDDLLPVPLVGPGRQVSQPRLERLLLLAVRLVEEDHLLLFLTGRYGGALQGGAEHAAGLIHLFPPQLVDGHRYVGGPQDAHPAHLLRHRAELQQAGVASDEVRHSRGAGLHDIGKVFEVVTGTRQLQAQVFPGCLDQRPAHPLEVGFLQRGPPVVIQRGQLGPALGVPLDGMDLLNELGQDDQFQQTGQPLRGKRLSLLRPVAAVGAVQISEDVAVHRRAHQGGRLQIGEQVGVAVTAPPHHQRFPCPAPAVDLGARLEAQPGPHLSRR</sequence>
<evidence type="ECO:0000313" key="1">
    <source>
        <dbReference type="EMBL" id="MDT0616042.1"/>
    </source>
</evidence>
<dbReference type="Proteomes" id="UP001180724">
    <property type="component" value="Unassembled WGS sequence"/>
</dbReference>
<accession>A0ABU3B0Q6</accession>
<dbReference type="EMBL" id="JAVRFH010000092">
    <property type="protein sequence ID" value="MDT0616042.1"/>
    <property type="molecule type" value="Genomic_DNA"/>
</dbReference>
<organism evidence="1 2">
    <name type="scientific">Streptomyces lancefieldiae</name>
    <dbReference type="NCBI Taxonomy" id="3075520"/>
    <lineage>
        <taxon>Bacteria</taxon>
        <taxon>Bacillati</taxon>
        <taxon>Actinomycetota</taxon>
        <taxon>Actinomycetes</taxon>
        <taxon>Kitasatosporales</taxon>
        <taxon>Streptomycetaceae</taxon>
        <taxon>Streptomyces</taxon>
    </lineage>
</organism>
<keyword evidence="2" id="KW-1185">Reference proteome</keyword>
<comment type="caution">
    <text evidence="1">The sequence shown here is derived from an EMBL/GenBank/DDBJ whole genome shotgun (WGS) entry which is preliminary data.</text>
</comment>
<proteinExistence type="predicted"/>
<gene>
    <name evidence="1" type="ORF">RM812_38695</name>
</gene>